<dbReference type="PANTHER" id="PTHR42928">
    <property type="entry name" value="TRICARBOXYLATE-BINDING PROTEIN"/>
    <property type="match status" value="1"/>
</dbReference>
<dbReference type="RefSeq" id="WP_354443564.1">
    <property type="nucleotide sequence ID" value="NZ_JBEPSH010000004.1"/>
</dbReference>
<comment type="similarity">
    <text evidence="1">Belongs to the UPF0065 (bug) family.</text>
</comment>
<dbReference type="Gene3D" id="3.40.190.150">
    <property type="entry name" value="Bordetella uptake gene, domain 1"/>
    <property type="match status" value="1"/>
</dbReference>
<name>A0ABV2Q8H4_9BURK</name>
<dbReference type="SUPFAM" id="SSF53850">
    <property type="entry name" value="Periplasmic binding protein-like II"/>
    <property type="match status" value="1"/>
</dbReference>
<evidence type="ECO:0000256" key="1">
    <source>
        <dbReference type="ARBA" id="ARBA00006987"/>
    </source>
</evidence>
<feature type="chain" id="PRO_5046789470" evidence="2">
    <location>
        <begin position="21"/>
        <end position="333"/>
    </location>
</feature>
<dbReference type="EMBL" id="JBEPSH010000004">
    <property type="protein sequence ID" value="MET4577307.1"/>
    <property type="molecule type" value="Genomic_DNA"/>
</dbReference>
<reference evidence="3 4" key="1">
    <citation type="submission" date="2024-06" db="EMBL/GenBank/DDBJ databases">
        <title>Sorghum-associated microbial communities from plants grown in Nebraska, USA.</title>
        <authorList>
            <person name="Schachtman D."/>
        </authorList>
    </citation>
    <scope>NUCLEOTIDE SEQUENCE [LARGE SCALE GENOMIC DNA]</scope>
    <source>
        <strain evidence="3 4">2709</strain>
    </source>
</reference>
<dbReference type="PIRSF" id="PIRSF017082">
    <property type="entry name" value="YflP"/>
    <property type="match status" value="1"/>
</dbReference>
<gene>
    <name evidence="3" type="ORF">ABIE13_002418</name>
</gene>
<evidence type="ECO:0000313" key="4">
    <source>
        <dbReference type="Proteomes" id="UP001549320"/>
    </source>
</evidence>
<proteinExistence type="inferred from homology"/>
<dbReference type="Pfam" id="PF03401">
    <property type="entry name" value="TctC"/>
    <property type="match status" value="1"/>
</dbReference>
<organism evidence="3 4">
    <name type="scientific">Ottowia thiooxydans</name>
    <dbReference type="NCBI Taxonomy" id="219182"/>
    <lineage>
        <taxon>Bacteria</taxon>
        <taxon>Pseudomonadati</taxon>
        <taxon>Pseudomonadota</taxon>
        <taxon>Betaproteobacteria</taxon>
        <taxon>Burkholderiales</taxon>
        <taxon>Comamonadaceae</taxon>
        <taxon>Ottowia</taxon>
    </lineage>
</organism>
<dbReference type="InterPro" id="IPR005064">
    <property type="entry name" value="BUG"/>
</dbReference>
<dbReference type="CDD" id="cd13578">
    <property type="entry name" value="PBP2_Bug27"/>
    <property type="match status" value="1"/>
</dbReference>
<keyword evidence="2" id="KW-0732">Signal</keyword>
<accession>A0ABV2Q8H4</accession>
<comment type="caution">
    <text evidence="3">The sequence shown here is derived from an EMBL/GenBank/DDBJ whole genome shotgun (WGS) entry which is preliminary data.</text>
</comment>
<protein>
    <submittedName>
        <fullName evidence="3">Tripartite-type tricarboxylate transporter receptor subunit TctC</fullName>
    </submittedName>
</protein>
<sequence length="333" mass="35259">MFAYARRFLISKVIVLVAWAAMPLSSATAASPDFPTKPIQLIVPYPAGGGSDILARVVAQRLGTALGQPVIVDNRPGASTNIAAGMVARAPADGYTVLLGTTNTFVTNPYFYATLPYDPVNGFALLGMPARLPFFLVASKKSGIRSVADLVARAKAEPGKLNYGSPGQGTPHHLFMELFKQLANVDIVHIPFKGVAPIMQDLLPGRVDTMFLDYAGGAALLKDDSKINVLGSADTARSSLMPDVPSIAELGYQSFSVSGWQGFAVRSDTPAAVIAKLRAAVDVSVNDRDVQAKLKAAGFEPTPQSAAEFGRFIEQERAKLGNLIKSRGLAAQQ</sequence>
<keyword evidence="3" id="KW-0675">Receptor</keyword>
<keyword evidence="4" id="KW-1185">Reference proteome</keyword>
<evidence type="ECO:0000256" key="2">
    <source>
        <dbReference type="SAM" id="SignalP"/>
    </source>
</evidence>
<dbReference type="InterPro" id="IPR042100">
    <property type="entry name" value="Bug_dom1"/>
</dbReference>
<dbReference type="Gene3D" id="3.40.190.10">
    <property type="entry name" value="Periplasmic binding protein-like II"/>
    <property type="match status" value="1"/>
</dbReference>
<evidence type="ECO:0000313" key="3">
    <source>
        <dbReference type="EMBL" id="MET4577307.1"/>
    </source>
</evidence>
<feature type="signal peptide" evidence="2">
    <location>
        <begin position="1"/>
        <end position="20"/>
    </location>
</feature>
<dbReference type="Proteomes" id="UP001549320">
    <property type="component" value="Unassembled WGS sequence"/>
</dbReference>
<dbReference type="PANTHER" id="PTHR42928:SF5">
    <property type="entry name" value="BLR1237 PROTEIN"/>
    <property type="match status" value="1"/>
</dbReference>